<dbReference type="InterPro" id="IPR012668">
    <property type="entry name" value="CHP02466"/>
</dbReference>
<accession>A0A918JCB8</accession>
<evidence type="ECO:0000313" key="3">
    <source>
        <dbReference type="Proteomes" id="UP000631300"/>
    </source>
</evidence>
<evidence type="ECO:0000313" key="2">
    <source>
        <dbReference type="EMBL" id="GGW74051.1"/>
    </source>
</evidence>
<dbReference type="AlphaFoldDB" id="A0A918JCB8"/>
<dbReference type="Pfam" id="PF13429">
    <property type="entry name" value="TPR_15"/>
    <property type="match status" value="1"/>
</dbReference>
<dbReference type="PANTHER" id="PTHR12558">
    <property type="entry name" value="CELL DIVISION CYCLE 16,23,27"/>
    <property type="match status" value="1"/>
</dbReference>
<evidence type="ECO:0000256" key="1">
    <source>
        <dbReference type="PROSITE-ProRule" id="PRU00339"/>
    </source>
</evidence>
<dbReference type="Proteomes" id="UP000631300">
    <property type="component" value="Unassembled WGS sequence"/>
</dbReference>
<keyword evidence="3" id="KW-1185">Reference proteome</keyword>
<organism evidence="2 3">
    <name type="scientific">Alteromonas halophila</name>
    <dbReference type="NCBI Taxonomy" id="516698"/>
    <lineage>
        <taxon>Bacteria</taxon>
        <taxon>Pseudomonadati</taxon>
        <taxon>Pseudomonadota</taxon>
        <taxon>Gammaproteobacteria</taxon>
        <taxon>Alteromonadales</taxon>
        <taxon>Alteromonadaceae</taxon>
        <taxon>Alteromonas/Salinimonas group</taxon>
        <taxon>Alteromonas</taxon>
    </lineage>
</organism>
<dbReference type="EMBL" id="BMXP01000001">
    <property type="protein sequence ID" value="GGW74051.1"/>
    <property type="molecule type" value="Genomic_DNA"/>
</dbReference>
<name>A0A918JCB8_9ALTE</name>
<dbReference type="InterPro" id="IPR019734">
    <property type="entry name" value="TPR_rpt"/>
</dbReference>
<gene>
    <name evidence="2" type="ORF">GCM10007391_02290</name>
</gene>
<keyword evidence="1" id="KW-0802">TPR repeat</keyword>
<reference evidence="2" key="1">
    <citation type="journal article" date="2014" name="Int. J. Syst. Evol. Microbiol.">
        <title>Complete genome sequence of Corynebacterium casei LMG S-19264T (=DSM 44701T), isolated from a smear-ripened cheese.</title>
        <authorList>
            <consortium name="US DOE Joint Genome Institute (JGI-PGF)"/>
            <person name="Walter F."/>
            <person name="Albersmeier A."/>
            <person name="Kalinowski J."/>
            <person name="Ruckert C."/>
        </authorList>
    </citation>
    <scope>NUCLEOTIDE SEQUENCE</scope>
    <source>
        <strain evidence="2">KCTC 22164</strain>
    </source>
</reference>
<proteinExistence type="predicted"/>
<dbReference type="RefSeq" id="WP_189403254.1">
    <property type="nucleotide sequence ID" value="NZ_BMXP01000001.1"/>
</dbReference>
<dbReference type="PANTHER" id="PTHR12558:SF13">
    <property type="entry name" value="CELL DIVISION CYCLE PROTEIN 27 HOMOLOG"/>
    <property type="match status" value="1"/>
</dbReference>
<dbReference type="Gene3D" id="2.60.120.620">
    <property type="entry name" value="q2cbj1_9rhob like domain"/>
    <property type="match status" value="1"/>
</dbReference>
<reference evidence="2" key="2">
    <citation type="submission" date="2020-09" db="EMBL/GenBank/DDBJ databases">
        <authorList>
            <person name="Sun Q."/>
            <person name="Kim S."/>
        </authorList>
    </citation>
    <scope>NUCLEOTIDE SEQUENCE</scope>
    <source>
        <strain evidence="2">KCTC 22164</strain>
    </source>
</reference>
<dbReference type="Pfam" id="PF13759">
    <property type="entry name" value="2OG-FeII_Oxy_5"/>
    <property type="match status" value="1"/>
</dbReference>
<comment type="caution">
    <text evidence="2">The sequence shown here is derived from an EMBL/GenBank/DDBJ whole genome shotgun (WGS) entry which is preliminary data.</text>
</comment>
<dbReference type="InterPro" id="IPR011990">
    <property type="entry name" value="TPR-like_helical_dom_sf"/>
</dbReference>
<dbReference type="Pfam" id="PF14559">
    <property type="entry name" value="TPR_19"/>
    <property type="match status" value="1"/>
</dbReference>
<sequence>MANSQQIQQYVNQAMQLLQRGDYEQALKIFVALEQAGMQDFRLFRAMASAYERLQQNQLASQYFSRSLAINPTQPDVLMSLARLYTLLHEYSQAQACYEKALGINKDDGMLIRYARFLLLEEVAQPQQALSLLSALTGEGAMTESALLLRAKAQGDQGNRDEQQALLEQALTRYPESRDVQSALAWYYKDTGDNENAQVYFTRAAQHPKARADDAEGLVLFYLATGAIESARRSLAEALTHYPESRKLMKLQASLRYEMGDDNYLSHYERKAVTELPPALAFDYVDQCLNAKKLHQAQIALDSLQPLHRSSAYLTQRYALLNYERGDYAGAIDLLNEIIVREPGNPLLLQLMVKSLFAAGDIAASQPYISRLLEQAPDDQFYWALQSTQWRLSGDDRYAWLCDYASLVRPVELHCPPEYGSTTAFLAELKTVLEQLHTTRHQPLEQSLVGGTQTTGYLFERRHPVIQSLKTALHETCRDALSTLVVDETHPTCKSAQRDISFATSWSVRLQDQGFHVSHVHPKGWYSSAFYVDVPELPDNDANAGWLHLGKPGIITAQPLDAEQWIQPQPGKLALFPSFMWHGTAPFESQQSRLTVAFDLSHQRKK</sequence>
<feature type="repeat" description="TPR" evidence="1">
    <location>
        <begin position="75"/>
        <end position="108"/>
    </location>
</feature>
<dbReference type="Gene3D" id="1.25.40.10">
    <property type="entry name" value="Tetratricopeptide repeat domain"/>
    <property type="match status" value="3"/>
</dbReference>
<protein>
    <submittedName>
        <fullName evidence="2">Tetratricopeptide repeat-containing 2OG-Fe(II) oxygenase</fullName>
    </submittedName>
</protein>
<dbReference type="SMART" id="SM00028">
    <property type="entry name" value="TPR"/>
    <property type="match status" value="6"/>
</dbReference>
<dbReference type="PROSITE" id="PS50005">
    <property type="entry name" value="TPR"/>
    <property type="match status" value="2"/>
</dbReference>
<dbReference type="SUPFAM" id="SSF48452">
    <property type="entry name" value="TPR-like"/>
    <property type="match status" value="2"/>
</dbReference>
<feature type="repeat" description="TPR" evidence="1">
    <location>
        <begin position="41"/>
        <end position="74"/>
    </location>
</feature>